<gene>
    <name evidence="10" type="ORF">SAMN05216564_10965</name>
</gene>
<name>A0A1H3MEB7_9EURY</name>
<evidence type="ECO:0000256" key="2">
    <source>
        <dbReference type="ARBA" id="ARBA00022448"/>
    </source>
</evidence>
<keyword evidence="2" id="KW-0813">Transport</keyword>
<keyword evidence="3" id="KW-1003">Cell membrane</keyword>
<dbReference type="AlphaFoldDB" id="A0A1H3MEB7"/>
<evidence type="ECO:0000256" key="3">
    <source>
        <dbReference type="ARBA" id="ARBA00022475"/>
    </source>
</evidence>
<evidence type="ECO:0000256" key="1">
    <source>
        <dbReference type="ARBA" id="ARBA00004651"/>
    </source>
</evidence>
<dbReference type="Pfam" id="PF12704">
    <property type="entry name" value="MacB_PCD"/>
    <property type="match status" value="1"/>
</dbReference>
<dbReference type="OrthoDB" id="163559at2157"/>
<dbReference type="GO" id="GO:0005886">
    <property type="term" value="C:plasma membrane"/>
    <property type="evidence" value="ECO:0007669"/>
    <property type="project" value="UniProtKB-SubCell"/>
</dbReference>
<dbReference type="EMBL" id="FNPC01000009">
    <property type="protein sequence ID" value="SDY75027.1"/>
    <property type="molecule type" value="Genomic_DNA"/>
</dbReference>
<keyword evidence="6 7" id="KW-0472">Membrane</keyword>
<evidence type="ECO:0000313" key="11">
    <source>
        <dbReference type="Proteomes" id="UP000199079"/>
    </source>
</evidence>
<evidence type="ECO:0000256" key="7">
    <source>
        <dbReference type="SAM" id="Phobius"/>
    </source>
</evidence>
<keyword evidence="4 7" id="KW-0812">Transmembrane</keyword>
<feature type="domain" description="MacB-like periplasmic core" evidence="9">
    <location>
        <begin position="25"/>
        <end position="253"/>
    </location>
</feature>
<dbReference type="InterPro" id="IPR003838">
    <property type="entry name" value="ABC3_permease_C"/>
</dbReference>
<proteinExistence type="predicted"/>
<feature type="transmembrane region" description="Helical" evidence="7">
    <location>
        <begin position="275"/>
        <end position="301"/>
    </location>
</feature>
<evidence type="ECO:0000256" key="5">
    <source>
        <dbReference type="ARBA" id="ARBA00022989"/>
    </source>
</evidence>
<evidence type="ECO:0000259" key="8">
    <source>
        <dbReference type="Pfam" id="PF02687"/>
    </source>
</evidence>
<comment type="subcellular location">
    <subcellularLocation>
        <location evidence="1">Cell membrane</location>
        <topology evidence="1">Multi-pass membrane protein</topology>
    </subcellularLocation>
</comment>
<sequence>MILVSRLTAIASVAVAQLRHDRTRTLLAVIGVTLAILSTMLLAGTGLGVVETGQEKFENAGRDLWITGGSVQFTPSQVGGVQNSIYDAHTFADELRQRDSIRTVGPLLFQTVYVSSDGEEFQTIASMGVPSSAGVSISEGRGFQGDSHYANGSYNGPMTHEILIDERTATLLDVDVGDRIHVGGTITSARNNEFTIVGVSSTGNQFLGTPTVTMPLSELQEITGKTGTDPATIVAVTTTNDSNPQAVAQDLQTAYPELTIRTNQEQFQATLERQAVVLAGGASLIVLAVVAGLTLTLNILLSMVYQQLPQYAALKALGNSSITVTGVVITQAIIVGILGCVVSLGLVIPMANGIDHLATTITGFENVVRISPQILLLGTGVATTMSLLSGLIAGTRLVGLDSIRILRNQ</sequence>
<keyword evidence="11" id="KW-1185">Reference proteome</keyword>
<dbReference type="RefSeq" id="WP_092734239.1">
    <property type="nucleotide sequence ID" value="NZ_FNPC01000009.1"/>
</dbReference>
<feature type="transmembrane region" description="Helical" evidence="7">
    <location>
        <begin position="322"/>
        <end position="348"/>
    </location>
</feature>
<dbReference type="InterPro" id="IPR051125">
    <property type="entry name" value="ABC-4/HrtB_transporter"/>
</dbReference>
<feature type="domain" description="ABC3 transporter permease C-terminal" evidence="8">
    <location>
        <begin position="283"/>
        <end position="398"/>
    </location>
</feature>
<dbReference type="Proteomes" id="UP000199079">
    <property type="component" value="Unassembled WGS sequence"/>
</dbReference>
<evidence type="ECO:0000256" key="6">
    <source>
        <dbReference type="ARBA" id="ARBA00023136"/>
    </source>
</evidence>
<feature type="transmembrane region" description="Helical" evidence="7">
    <location>
        <begin position="374"/>
        <end position="399"/>
    </location>
</feature>
<protein>
    <submittedName>
        <fullName evidence="10">Putative ABC transport system permease protein</fullName>
    </submittedName>
</protein>
<accession>A0A1H3MEB7</accession>
<evidence type="ECO:0000259" key="9">
    <source>
        <dbReference type="Pfam" id="PF12704"/>
    </source>
</evidence>
<dbReference type="InterPro" id="IPR025857">
    <property type="entry name" value="MacB_PCD"/>
</dbReference>
<reference evidence="11" key="1">
    <citation type="submission" date="2016-10" db="EMBL/GenBank/DDBJ databases">
        <authorList>
            <person name="Varghese N."/>
            <person name="Submissions S."/>
        </authorList>
    </citation>
    <scope>NUCLEOTIDE SEQUENCE [LARGE SCALE GENOMIC DNA]</scope>
    <source>
        <strain evidence="11">DC30,IBRC 10041,KCTC 4046</strain>
    </source>
</reference>
<dbReference type="PANTHER" id="PTHR43738">
    <property type="entry name" value="ABC TRANSPORTER, MEMBRANE PROTEIN"/>
    <property type="match status" value="1"/>
</dbReference>
<evidence type="ECO:0000256" key="4">
    <source>
        <dbReference type="ARBA" id="ARBA00022692"/>
    </source>
</evidence>
<organism evidence="10 11">
    <name type="scientific">Halopenitus persicus</name>
    <dbReference type="NCBI Taxonomy" id="1048396"/>
    <lineage>
        <taxon>Archaea</taxon>
        <taxon>Methanobacteriati</taxon>
        <taxon>Methanobacteriota</taxon>
        <taxon>Stenosarchaea group</taxon>
        <taxon>Halobacteria</taxon>
        <taxon>Halobacteriales</taxon>
        <taxon>Haloferacaceae</taxon>
        <taxon>Halopenitus</taxon>
    </lineage>
</organism>
<dbReference type="Pfam" id="PF02687">
    <property type="entry name" value="FtsX"/>
    <property type="match status" value="1"/>
</dbReference>
<evidence type="ECO:0000313" key="10">
    <source>
        <dbReference type="EMBL" id="SDY75027.1"/>
    </source>
</evidence>
<feature type="transmembrane region" description="Helical" evidence="7">
    <location>
        <begin position="26"/>
        <end position="50"/>
    </location>
</feature>
<keyword evidence="5 7" id="KW-1133">Transmembrane helix</keyword>
<dbReference type="PANTHER" id="PTHR43738:SF1">
    <property type="entry name" value="HEMIN TRANSPORT SYSTEM PERMEASE PROTEIN HRTB-RELATED"/>
    <property type="match status" value="1"/>
</dbReference>